<dbReference type="EMBL" id="JAPDOG010000009">
    <property type="protein sequence ID" value="MCW3782158.1"/>
    <property type="molecule type" value="Genomic_DNA"/>
</dbReference>
<evidence type="ECO:0000259" key="2">
    <source>
        <dbReference type="Pfam" id="PF07883"/>
    </source>
</evidence>
<organism evidence="3 4">
    <name type="scientific">Defluviimonas salinarum</name>
    <dbReference type="NCBI Taxonomy" id="2992147"/>
    <lineage>
        <taxon>Bacteria</taxon>
        <taxon>Pseudomonadati</taxon>
        <taxon>Pseudomonadota</taxon>
        <taxon>Alphaproteobacteria</taxon>
        <taxon>Rhodobacterales</taxon>
        <taxon>Paracoccaceae</taxon>
        <taxon>Albidovulum</taxon>
    </lineage>
</organism>
<evidence type="ECO:0000313" key="4">
    <source>
        <dbReference type="Proteomes" id="UP001207582"/>
    </source>
</evidence>
<keyword evidence="1" id="KW-0238">DNA-binding</keyword>
<dbReference type="InterPro" id="IPR037923">
    <property type="entry name" value="HTH-like"/>
</dbReference>
<name>A0ABT3J3A0_9RHOB</name>
<dbReference type="Gene3D" id="2.60.120.10">
    <property type="entry name" value="Jelly Rolls"/>
    <property type="match status" value="1"/>
</dbReference>
<protein>
    <submittedName>
        <fullName evidence="3">Cupin domain-containing protein</fullName>
    </submittedName>
</protein>
<dbReference type="SUPFAM" id="SSF51215">
    <property type="entry name" value="Regulatory protein AraC"/>
    <property type="match status" value="1"/>
</dbReference>
<gene>
    <name evidence="3" type="ORF">OM960_11210</name>
</gene>
<dbReference type="RefSeq" id="WP_264772015.1">
    <property type="nucleotide sequence ID" value="NZ_JAPDOG010000009.1"/>
</dbReference>
<accession>A0ABT3J3A0</accession>
<reference evidence="3 4" key="1">
    <citation type="submission" date="2022-10" db="EMBL/GenBank/DDBJ databases">
        <title>Defluviimonas sp. CAU 1641 isolated from mud.</title>
        <authorList>
            <person name="Kim W."/>
        </authorList>
    </citation>
    <scope>NUCLEOTIDE SEQUENCE [LARGE SCALE GENOMIC DNA]</scope>
    <source>
        <strain evidence="3 4">CAU 1641</strain>
    </source>
</reference>
<evidence type="ECO:0000313" key="3">
    <source>
        <dbReference type="EMBL" id="MCW3782158.1"/>
    </source>
</evidence>
<dbReference type="InterPro" id="IPR013096">
    <property type="entry name" value="Cupin_2"/>
</dbReference>
<dbReference type="Pfam" id="PF07883">
    <property type="entry name" value="Cupin_2"/>
    <property type="match status" value="1"/>
</dbReference>
<evidence type="ECO:0000256" key="1">
    <source>
        <dbReference type="ARBA" id="ARBA00023125"/>
    </source>
</evidence>
<sequence length="121" mass="13532">MKIVKPDPTQRESAVGELYFGAPIDYRYLVTRPDSGALDVCLVDFEPGGRNRVHTHVYDQILFVTAGRGIVADRNGEHIVEPGDTIIIPAGESHWYGATPADRFSRLCIERHINEITIVEE</sequence>
<dbReference type="Proteomes" id="UP001207582">
    <property type="component" value="Unassembled WGS sequence"/>
</dbReference>
<keyword evidence="4" id="KW-1185">Reference proteome</keyword>
<proteinExistence type="predicted"/>
<dbReference type="PANTHER" id="PTHR43698:SF1">
    <property type="entry name" value="BLL4564 PROTEIN"/>
    <property type="match status" value="1"/>
</dbReference>
<feature type="domain" description="Cupin type-2" evidence="2">
    <location>
        <begin position="42"/>
        <end position="99"/>
    </location>
</feature>
<dbReference type="InterPro" id="IPR014710">
    <property type="entry name" value="RmlC-like_jellyroll"/>
</dbReference>
<comment type="caution">
    <text evidence="3">The sequence shown here is derived from an EMBL/GenBank/DDBJ whole genome shotgun (WGS) entry which is preliminary data.</text>
</comment>
<dbReference type="PANTHER" id="PTHR43698">
    <property type="entry name" value="RIBD C-TERMINAL DOMAIN CONTAINING PROTEIN"/>
    <property type="match status" value="1"/>
</dbReference>